<proteinExistence type="predicted"/>
<dbReference type="EMBL" id="LAZR01068957">
    <property type="protein sequence ID" value="KKK48655.1"/>
    <property type="molecule type" value="Genomic_DNA"/>
</dbReference>
<sequence>MEMGNLAGAGEALDSSLNTIYSEFKLLRDETGIFRSTATKFELRPHEGRSKNI</sequence>
<name>A0A0F8WK93_9ZZZZ</name>
<dbReference type="AlphaFoldDB" id="A0A0F8WK93"/>
<protein>
    <submittedName>
        <fullName evidence="1">Uncharacterized protein</fullName>
    </submittedName>
</protein>
<feature type="non-terminal residue" evidence="1">
    <location>
        <position position="53"/>
    </location>
</feature>
<gene>
    <name evidence="1" type="ORF">LCGC14_3142970</name>
</gene>
<reference evidence="1" key="1">
    <citation type="journal article" date="2015" name="Nature">
        <title>Complex archaea that bridge the gap between prokaryotes and eukaryotes.</title>
        <authorList>
            <person name="Spang A."/>
            <person name="Saw J.H."/>
            <person name="Jorgensen S.L."/>
            <person name="Zaremba-Niedzwiedzka K."/>
            <person name="Martijn J."/>
            <person name="Lind A.E."/>
            <person name="van Eijk R."/>
            <person name="Schleper C."/>
            <person name="Guy L."/>
            <person name="Ettema T.J."/>
        </authorList>
    </citation>
    <scope>NUCLEOTIDE SEQUENCE</scope>
</reference>
<comment type="caution">
    <text evidence="1">The sequence shown here is derived from an EMBL/GenBank/DDBJ whole genome shotgun (WGS) entry which is preliminary data.</text>
</comment>
<evidence type="ECO:0000313" key="1">
    <source>
        <dbReference type="EMBL" id="KKK48655.1"/>
    </source>
</evidence>
<organism evidence="1">
    <name type="scientific">marine sediment metagenome</name>
    <dbReference type="NCBI Taxonomy" id="412755"/>
    <lineage>
        <taxon>unclassified sequences</taxon>
        <taxon>metagenomes</taxon>
        <taxon>ecological metagenomes</taxon>
    </lineage>
</organism>
<accession>A0A0F8WK93</accession>